<evidence type="ECO:0000313" key="1">
    <source>
        <dbReference type="EMBL" id="GJT71320.1"/>
    </source>
</evidence>
<keyword evidence="2" id="KW-1185">Reference proteome</keyword>
<dbReference type="EMBL" id="BQNB010018158">
    <property type="protein sequence ID" value="GJT71320.1"/>
    <property type="molecule type" value="Genomic_DNA"/>
</dbReference>
<gene>
    <name evidence="1" type="ORF">Tco_1030606</name>
</gene>
<name>A0ABQ5G769_9ASTR</name>
<sequence length="185" mass="19959">MDVSGKPPTYFSTWSISSGNIRSHISASSWKRLSSMALHGQLQEVVGSYHREFLHVRDFLARVHVAKFSLEATVQSVCCKTTLSFQNPLSCEWTFGVNAASVARLSVAVSPFSNLNVFVTLKCLLWAMGVGDGIGGNGDDRRSEVSGDGGGVVKARCLSSYSLGGSDMDGLIPDKDSWQFIRCTG</sequence>
<reference evidence="1" key="2">
    <citation type="submission" date="2022-01" db="EMBL/GenBank/DDBJ databases">
        <authorList>
            <person name="Yamashiro T."/>
            <person name="Shiraishi A."/>
            <person name="Satake H."/>
            <person name="Nakayama K."/>
        </authorList>
    </citation>
    <scope>NUCLEOTIDE SEQUENCE</scope>
</reference>
<accession>A0ABQ5G769</accession>
<protein>
    <submittedName>
        <fullName evidence="1">Uncharacterized protein</fullName>
    </submittedName>
</protein>
<reference evidence="1" key="1">
    <citation type="journal article" date="2022" name="Int. J. Mol. Sci.">
        <title>Draft Genome of Tanacetum Coccineum: Genomic Comparison of Closely Related Tanacetum-Family Plants.</title>
        <authorList>
            <person name="Yamashiro T."/>
            <person name="Shiraishi A."/>
            <person name="Nakayama K."/>
            <person name="Satake H."/>
        </authorList>
    </citation>
    <scope>NUCLEOTIDE SEQUENCE</scope>
</reference>
<comment type="caution">
    <text evidence="1">The sequence shown here is derived from an EMBL/GenBank/DDBJ whole genome shotgun (WGS) entry which is preliminary data.</text>
</comment>
<proteinExistence type="predicted"/>
<organism evidence="1 2">
    <name type="scientific">Tanacetum coccineum</name>
    <dbReference type="NCBI Taxonomy" id="301880"/>
    <lineage>
        <taxon>Eukaryota</taxon>
        <taxon>Viridiplantae</taxon>
        <taxon>Streptophyta</taxon>
        <taxon>Embryophyta</taxon>
        <taxon>Tracheophyta</taxon>
        <taxon>Spermatophyta</taxon>
        <taxon>Magnoliopsida</taxon>
        <taxon>eudicotyledons</taxon>
        <taxon>Gunneridae</taxon>
        <taxon>Pentapetalae</taxon>
        <taxon>asterids</taxon>
        <taxon>campanulids</taxon>
        <taxon>Asterales</taxon>
        <taxon>Asteraceae</taxon>
        <taxon>Asteroideae</taxon>
        <taxon>Anthemideae</taxon>
        <taxon>Anthemidinae</taxon>
        <taxon>Tanacetum</taxon>
    </lineage>
</organism>
<evidence type="ECO:0000313" key="2">
    <source>
        <dbReference type="Proteomes" id="UP001151760"/>
    </source>
</evidence>
<dbReference type="Proteomes" id="UP001151760">
    <property type="component" value="Unassembled WGS sequence"/>
</dbReference>